<name>A0ACB8FMX9_9SAUR</name>
<keyword evidence="2" id="KW-1185">Reference proteome</keyword>
<accession>A0ACB8FMX9</accession>
<protein>
    <submittedName>
        <fullName evidence="1">Wee1-like protein kinase 2</fullName>
    </submittedName>
</protein>
<evidence type="ECO:0000313" key="2">
    <source>
        <dbReference type="Proteomes" id="UP000827872"/>
    </source>
</evidence>
<sequence length="750" mass="84753">MDDWDNSNRFVQRLDFSSCGEDNELEGDNSMREEVLGYVTPQKNWDSQSWRINCPVPVTPQRPLNEFSLTRPKSWLSPVRECKGSLRKNAVLSEDCPGTPLHYVTWQKLQLCDTPHTPKSLLTKTAFPSPVGKFPSKGMRNLRFTCCAELQEPAPAPVVNINPFTPESYRQMVFHPNSKRKARGELEDPSQTGSQVEQGAPAKRFLLRDNNMVSRYKKEFLELERIGVGEFGSVYKCIKRLDGCVYAIKRSKRPLAGSSDEQMALREVYAHAVLGHHPHVVRYYSAWAEDDHMIIQNEHCNGGSLQDVLLEKAKTADYLKEPELKEILLQVSTGLKYIHASGLVHLDIKPSNIFICHKLVGPAGEEESDSEDDEFASSNVVYKIGDLGHVTSVTNPQVEEGDSRFLANEVLQEQYCHLPKADIFALALTIALAAGCDPLPLNDTLWHHIRKGILPLIPQQLSRGFTELLKLMIHPDPVIRPSATALTKHPVLRPSLDKAAQLQKQLNVEKSKTAMLERELKAIRLAQTFKKDLSLERDRAGTSGASSKHQSSKKRLQPVPLHAPEEARQESLSGVAWVGERSDSVPRATRRMSSIKLKTAVEMLRRPLQQVFCQFVRHESESTMPSVLERSLNRIQLLGRVGQDPVMRQMEGKNPVTIFSLATNEMWRTGDSEVFQGGDITQKTTWHRISVFRPGLRDVAYQYVKKGARIYVEGKIDYGEYTDKNNVRRQATTVIAENIIFLSDHLKEKE</sequence>
<dbReference type="Proteomes" id="UP000827872">
    <property type="component" value="Linkage Group LG06"/>
</dbReference>
<proteinExistence type="predicted"/>
<dbReference type="EMBL" id="CM037619">
    <property type="protein sequence ID" value="KAH8006714.1"/>
    <property type="molecule type" value="Genomic_DNA"/>
</dbReference>
<gene>
    <name evidence="1" type="primary">WEE2</name>
    <name evidence="1" type="ORF">K3G42_011918</name>
</gene>
<organism evidence="1 2">
    <name type="scientific">Sphaerodactylus townsendi</name>
    <dbReference type="NCBI Taxonomy" id="933632"/>
    <lineage>
        <taxon>Eukaryota</taxon>
        <taxon>Metazoa</taxon>
        <taxon>Chordata</taxon>
        <taxon>Craniata</taxon>
        <taxon>Vertebrata</taxon>
        <taxon>Euteleostomi</taxon>
        <taxon>Lepidosauria</taxon>
        <taxon>Squamata</taxon>
        <taxon>Bifurcata</taxon>
        <taxon>Gekkota</taxon>
        <taxon>Sphaerodactylidae</taxon>
        <taxon>Sphaerodactylus</taxon>
    </lineage>
</organism>
<evidence type="ECO:0000313" key="1">
    <source>
        <dbReference type="EMBL" id="KAH8006714.1"/>
    </source>
</evidence>
<reference evidence="1" key="1">
    <citation type="submission" date="2021-08" db="EMBL/GenBank/DDBJ databases">
        <title>The first chromosome-level gecko genome reveals the dynamic sex chromosomes of Neotropical dwarf geckos (Sphaerodactylidae: Sphaerodactylus).</title>
        <authorList>
            <person name="Pinto B.J."/>
            <person name="Keating S.E."/>
            <person name="Gamble T."/>
        </authorList>
    </citation>
    <scope>NUCLEOTIDE SEQUENCE</scope>
    <source>
        <strain evidence="1">TG3544</strain>
    </source>
</reference>
<comment type="caution">
    <text evidence="1">The sequence shown here is derived from an EMBL/GenBank/DDBJ whole genome shotgun (WGS) entry which is preliminary data.</text>
</comment>